<evidence type="ECO:0000313" key="18">
    <source>
        <dbReference type="Proteomes" id="UP000593892"/>
    </source>
</evidence>
<dbReference type="InterPro" id="IPR005467">
    <property type="entry name" value="His_kinase_dom"/>
</dbReference>
<feature type="domain" description="HPt" evidence="16">
    <location>
        <begin position="4"/>
        <end position="108"/>
    </location>
</feature>
<dbReference type="SMART" id="SM01231">
    <property type="entry name" value="H-kinase_dim"/>
    <property type="match status" value="1"/>
</dbReference>
<feature type="domain" description="Histidine kinase" evidence="14">
    <location>
        <begin position="231"/>
        <end position="439"/>
    </location>
</feature>
<evidence type="ECO:0000256" key="1">
    <source>
        <dbReference type="ARBA" id="ARBA00000085"/>
    </source>
</evidence>
<dbReference type="SUPFAM" id="SSF47226">
    <property type="entry name" value="Histidine-containing phosphotransfer domain, HPT domain"/>
    <property type="match status" value="1"/>
</dbReference>
<dbReference type="KEGG" id="pfer:IRI77_01470"/>
<dbReference type="SMART" id="SM00260">
    <property type="entry name" value="CheW"/>
    <property type="match status" value="1"/>
</dbReference>
<dbReference type="InterPro" id="IPR036061">
    <property type="entry name" value="CheW-like_dom_sf"/>
</dbReference>
<evidence type="ECO:0000256" key="7">
    <source>
        <dbReference type="ARBA" id="ARBA00022741"/>
    </source>
</evidence>
<dbReference type="InterPro" id="IPR002545">
    <property type="entry name" value="CheW-lke_dom"/>
</dbReference>
<dbReference type="PANTHER" id="PTHR43395:SF10">
    <property type="entry name" value="CHEMOTAXIS PROTEIN CHEA"/>
    <property type="match status" value="1"/>
</dbReference>
<evidence type="ECO:0000256" key="5">
    <source>
        <dbReference type="ARBA" id="ARBA00022553"/>
    </source>
</evidence>
<dbReference type="InterPro" id="IPR036641">
    <property type="entry name" value="HPT_dom_sf"/>
</dbReference>
<dbReference type="PRINTS" id="PR00344">
    <property type="entry name" value="BCTRLSENSOR"/>
</dbReference>
<dbReference type="GO" id="GO:0005524">
    <property type="term" value="F:ATP binding"/>
    <property type="evidence" value="ECO:0007669"/>
    <property type="project" value="UniProtKB-KW"/>
</dbReference>
<keyword evidence="9" id="KW-0067">ATP-binding</keyword>
<dbReference type="EMBL" id="CP063849">
    <property type="protein sequence ID" value="QOY91882.1"/>
    <property type="molecule type" value="Genomic_DNA"/>
</dbReference>
<dbReference type="Proteomes" id="UP000593892">
    <property type="component" value="Chromosome"/>
</dbReference>
<dbReference type="InterPro" id="IPR004358">
    <property type="entry name" value="Sig_transdc_His_kin-like_C"/>
</dbReference>
<protein>
    <recommendedName>
        <fullName evidence="3">Chemotaxis protein CheA</fullName>
        <ecNumber evidence="2">2.7.13.3</ecNumber>
    </recommendedName>
</protein>
<dbReference type="PROSITE" id="PS50109">
    <property type="entry name" value="HIS_KIN"/>
    <property type="match status" value="1"/>
</dbReference>
<evidence type="ECO:0000256" key="8">
    <source>
        <dbReference type="ARBA" id="ARBA00022777"/>
    </source>
</evidence>
<dbReference type="Pfam" id="PF02518">
    <property type="entry name" value="HATPase_c"/>
    <property type="match status" value="1"/>
</dbReference>
<gene>
    <name evidence="17" type="ORF">IRI77_01470</name>
</gene>
<organism evidence="17 18">
    <name type="scientific">Paludibaculum fermentans</name>
    <dbReference type="NCBI Taxonomy" id="1473598"/>
    <lineage>
        <taxon>Bacteria</taxon>
        <taxon>Pseudomonadati</taxon>
        <taxon>Acidobacteriota</taxon>
        <taxon>Terriglobia</taxon>
        <taxon>Bryobacterales</taxon>
        <taxon>Bryobacteraceae</taxon>
        <taxon>Paludibaculum</taxon>
    </lineage>
</organism>
<dbReference type="CDD" id="cd00088">
    <property type="entry name" value="HPT"/>
    <property type="match status" value="1"/>
</dbReference>
<name>A0A7S7SN09_PALFE</name>
<evidence type="ECO:0000259" key="16">
    <source>
        <dbReference type="PROSITE" id="PS50894"/>
    </source>
</evidence>
<proteinExistence type="predicted"/>
<evidence type="ECO:0000256" key="10">
    <source>
        <dbReference type="ARBA" id="ARBA00023012"/>
    </source>
</evidence>
<accession>A0A7S7SN09</accession>
<dbReference type="FunFam" id="3.30.565.10:FF:000016">
    <property type="entry name" value="Chemotaxis protein CheA, putative"/>
    <property type="match status" value="1"/>
</dbReference>
<dbReference type="SMART" id="SM00387">
    <property type="entry name" value="HATPase_c"/>
    <property type="match status" value="1"/>
</dbReference>
<dbReference type="Pfam" id="PF01584">
    <property type="entry name" value="CheW"/>
    <property type="match status" value="1"/>
</dbReference>
<dbReference type="CDD" id="cd16916">
    <property type="entry name" value="HATPase_CheA-like"/>
    <property type="match status" value="1"/>
</dbReference>
<feature type="modified residue" description="Phosphohistidine" evidence="12">
    <location>
        <position position="51"/>
    </location>
</feature>
<keyword evidence="5 12" id="KW-0597">Phosphoprotein</keyword>
<dbReference type="GO" id="GO:0006935">
    <property type="term" value="P:chemotaxis"/>
    <property type="evidence" value="ECO:0007669"/>
    <property type="project" value="UniProtKB-KW"/>
</dbReference>
<dbReference type="InterPro" id="IPR037006">
    <property type="entry name" value="CheA-like_homodim_sf"/>
</dbReference>
<dbReference type="PANTHER" id="PTHR43395">
    <property type="entry name" value="SENSOR HISTIDINE KINASE CHEA"/>
    <property type="match status" value="1"/>
</dbReference>
<sequence length="578" mass="62646">MAQALNQDPQLVEDFLVEAREHLANIEARLLEIEQGAHTPETLNSAFRSFHTLKGLAGFLEYNVIQEVAHEVESLLDLARNDALQLNGPIVDVVLQSGDFLASCLRSIEVNKLKAEPPPMEDPAALLDRIRQAAATPQGLEGAADEDLEDRDTSLAMERPKAGGLEPSRESSTGSDAAQLEPAAGPKRSEASLVKIETGKLEYLVEMVGELMIAESMLHHNPDLGEARSPRVQRDLSQLARVTAEVQKTAMAMRMVPIGTLFRRMTRLVRDLARKSGKSAELELHGEDVELDRTIVEELADPLVHMLRNALDHGLESPADREAAGKPAAGKVRLKAAHQAGQIVIELSDDGRGLDRGRILAKAVQRGLVSADANLSDSDVYHLIFEPGFSTAEKVTDVSGRGVGMDVVRKHVSRLRGRIEIASALGQGTTFTLRVPLTLAIIDGLVTIVGGVRYIVPIFAVREMFRPTPERLFSVEGRGEMVLVRERLLPVVRLSRRLGIEAKSEDPCEGVMIVGESEDRQYCLLVDELAGKQEVVIKSLGPTFGEVRGVAGGAILGDGRVGLILDLATLFGGIEHAA</sequence>
<dbReference type="Gene3D" id="1.20.120.160">
    <property type="entry name" value="HPT domain"/>
    <property type="match status" value="1"/>
</dbReference>
<dbReference type="GO" id="GO:0005737">
    <property type="term" value="C:cytoplasm"/>
    <property type="evidence" value="ECO:0007669"/>
    <property type="project" value="InterPro"/>
</dbReference>
<feature type="region of interest" description="Disordered" evidence="13">
    <location>
        <begin position="157"/>
        <end position="191"/>
    </location>
</feature>
<dbReference type="Gene3D" id="3.30.565.10">
    <property type="entry name" value="Histidine kinase-like ATPase, C-terminal domain"/>
    <property type="match status" value="1"/>
</dbReference>
<evidence type="ECO:0000256" key="9">
    <source>
        <dbReference type="ARBA" id="ARBA00022840"/>
    </source>
</evidence>
<evidence type="ECO:0000256" key="13">
    <source>
        <dbReference type="SAM" id="MobiDB-lite"/>
    </source>
</evidence>
<keyword evidence="10" id="KW-0902">Two-component regulatory system</keyword>
<reference evidence="17 18" key="1">
    <citation type="submission" date="2020-10" db="EMBL/GenBank/DDBJ databases">
        <title>Complete genome sequence of Paludibaculum fermentans P105T, a facultatively anaerobic acidobacterium capable of dissimilatory Fe(III) reduction.</title>
        <authorList>
            <person name="Dedysh S.N."/>
            <person name="Beletsky A.V."/>
            <person name="Kulichevskaya I.S."/>
            <person name="Mardanov A.V."/>
            <person name="Ravin N.V."/>
        </authorList>
    </citation>
    <scope>NUCLEOTIDE SEQUENCE [LARGE SCALE GENOMIC DNA]</scope>
    <source>
        <strain evidence="17 18">P105</strain>
    </source>
</reference>
<dbReference type="AlphaFoldDB" id="A0A7S7SN09"/>
<feature type="domain" description="CheW-like" evidence="15">
    <location>
        <begin position="441"/>
        <end position="576"/>
    </location>
</feature>
<dbReference type="InterPro" id="IPR004105">
    <property type="entry name" value="CheA-like_dim"/>
</dbReference>
<keyword evidence="4" id="KW-0145">Chemotaxis</keyword>
<dbReference type="InterPro" id="IPR008207">
    <property type="entry name" value="Sig_transdc_His_kin_Hpt_dom"/>
</dbReference>
<keyword evidence="8" id="KW-0418">Kinase</keyword>
<evidence type="ECO:0000256" key="4">
    <source>
        <dbReference type="ARBA" id="ARBA00022500"/>
    </source>
</evidence>
<evidence type="ECO:0000256" key="3">
    <source>
        <dbReference type="ARBA" id="ARBA00021495"/>
    </source>
</evidence>
<dbReference type="PROSITE" id="PS50851">
    <property type="entry name" value="CHEW"/>
    <property type="match status" value="1"/>
</dbReference>
<evidence type="ECO:0000256" key="11">
    <source>
        <dbReference type="ARBA" id="ARBA00035100"/>
    </source>
</evidence>
<comment type="function">
    <text evidence="11">Involved in the transmission of sensory signals from the chemoreceptors to the flagellar motors. CheA is autophosphorylated; it can transfer its phosphate group to either CheB or CheY.</text>
</comment>
<dbReference type="SUPFAM" id="SSF55874">
    <property type="entry name" value="ATPase domain of HSP90 chaperone/DNA topoisomerase II/histidine kinase"/>
    <property type="match status" value="1"/>
</dbReference>
<dbReference type="EC" id="2.7.13.3" evidence="2"/>
<dbReference type="Pfam" id="PF02895">
    <property type="entry name" value="H-kinase_dim"/>
    <property type="match status" value="1"/>
</dbReference>
<dbReference type="Pfam" id="PF01627">
    <property type="entry name" value="Hpt"/>
    <property type="match status" value="1"/>
</dbReference>
<dbReference type="InterPro" id="IPR051315">
    <property type="entry name" value="Bact_Chemotaxis_CheA"/>
</dbReference>
<evidence type="ECO:0000259" key="15">
    <source>
        <dbReference type="PROSITE" id="PS50851"/>
    </source>
</evidence>
<dbReference type="PROSITE" id="PS50894">
    <property type="entry name" value="HPT"/>
    <property type="match status" value="1"/>
</dbReference>
<dbReference type="SUPFAM" id="SSF50341">
    <property type="entry name" value="CheW-like"/>
    <property type="match status" value="1"/>
</dbReference>
<dbReference type="SMART" id="SM00073">
    <property type="entry name" value="HPT"/>
    <property type="match status" value="1"/>
</dbReference>
<keyword evidence="6" id="KW-0808">Transferase</keyword>
<dbReference type="CDD" id="cd00731">
    <property type="entry name" value="CheA_reg"/>
    <property type="match status" value="1"/>
</dbReference>
<evidence type="ECO:0000256" key="2">
    <source>
        <dbReference type="ARBA" id="ARBA00012438"/>
    </source>
</evidence>
<evidence type="ECO:0000313" key="17">
    <source>
        <dbReference type="EMBL" id="QOY91882.1"/>
    </source>
</evidence>
<dbReference type="InterPro" id="IPR036890">
    <property type="entry name" value="HATPase_C_sf"/>
</dbReference>
<dbReference type="SUPFAM" id="SSF47384">
    <property type="entry name" value="Homodimeric domain of signal transducing histidine kinase"/>
    <property type="match status" value="1"/>
</dbReference>
<dbReference type="GO" id="GO:0000155">
    <property type="term" value="F:phosphorelay sensor kinase activity"/>
    <property type="evidence" value="ECO:0007669"/>
    <property type="project" value="InterPro"/>
</dbReference>
<dbReference type="InterPro" id="IPR003594">
    <property type="entry name" value="HATPase_dom"/>
</dbReference>
<evidence type="ECO:0000256" key="6">
    <source>
        <dbReference type="ARBA" id="ARBA00022679"/>
    </source>
</evidence>
<dbReference type="Gene3D" id="2.30.30.40">
    <property type="entry name" value="SH3 Domains"/>
    <property type="match status" value="1"/>
</dbReference>
<keyword evidence="7" id="KW-0547">Nucleotide-binding</keyword>
<evidence type="ECO:0000259" key="14">
    <source>
        <dbReference type="PROSITE" id="PS50109"/>
    </source>
</evidence>
<dbReference type="Gene3D" id="1.10.287.560">
    <property type="entry name" value="Histidine kinase CheA-like, homodimeric domain"/>
    <property type="match status" value="1"/>
</dbReference>
<comment type="catalytic activity">
    <reaction evidence="1">
        <text>ATP + protein L-histidine = ADP + protein N-phospho-L-histidine.</text>
        <dbReference type="EC" id="2.7.13.3"/>
    </reaction>
</comment>
<keyword evidence="18" id="KW-1185">Reference proteome</keyword>
<dbReference type="InterPro" id="IPR036097">
    <property type="entry name" value="HisK_dim/P_sf"/>
</dbReference>
<evidence type="ECO:0000256" key="12">
    <source>
        <dbReference type="PROSITE-ProRule" id="PRU00110"/>
    </source>
</evidence>